<reference evidence="1" key="1">
    <citation type="submission" date="2014-09" db="EMBL/GenBank/DDBJ databases">
        <authorList>
            <person name="Magalhaes I.L.F."/>
            <person name="Oliveira U."/>
            <person name="Santos F.R."/>
            <person name="Vidigal T.H.D.A."/>
            <person name="Brescovit A.D."/>
            <person name="Santos A.J."/>
        </authorList>
    </citation>
    <scope>NUCLEOTIDE SEQUENCE</scope>
    <source>
        <tissue evidence="1">Shoot tissue taken approximately 20 cm above the soil surface</tissue>
    </source>
</reference>
<accession>A0A0A8ZDK7</accession>
<dbReference type="EMBL" id="GBRH01262157">
    <property type="protein sequence ID" value="JAD35738.1"/>
    <property type="molecule type" value="Transcribed_RNA"/>
</dbReference>
<name>A0A0A8ZDK7_ARUDO</name>
<organism evidence="1">
    <name type="scientific">Arundo donax</name>
    <name type="common">Giant reed</name>
    <name type="synonym">Donax arundinaceus</name>
    <dbReference type="NCBI Taxonomy" id="35708"/>
    <lineage>
        <taxon>Eukaryota</taxon>
        <taxon>Viridiplantae</taxon>
        <taxon>Streptophyta</taxon>
        <taxon>Embryophyta</taxon>
        <taxon>Tracheophyta</taxon>
        <taxon>Spermatophyta</taxon>
        <taxon>Magnoliopsida</taxon>
        <taxon>Liliopsida</taxon>
        <taxon>Poales</taxon>
        <taxon>Poaceae</taxon>
        <taxon>PACMAD clade</taxon>
        <taxon>Arundinoideae</taxon>
        <taxon>Arundineae</taxon>
        <taxon>Arundo</taxon>
    </lineage>
</organism>
<evidence type="ECO:0000313" key="1">
    <source>
        <dbReference type="EMBL" id="JAD35738.1"/>
    </source>
</evidence>
<sequence>MASVCCVSICFCLFVKNNLL</sequence>
<proteinExistence type="predicted"/>
<dbReference type="AlphaFoldDB" id="A0A0A8ZDK7"/>
<protein>
    <submittedName>
        <fullName evidence="1">Uncharacterized protein</fullName>
    </submittedName>
</protein>
<reference evidence="1" key="2">
    <citation type="journal article" date="2015" name="Data Brief">
        <title>Shoot transcriptome of the giant reed, Arundo donax.</title>
        <authorList>
            <person name="Barrero R.A."/>
            <person name="Guerrero F.D."/>
            <person name="Moolhuijzen P."/>
            <person name="Goolsby J.A."/>
            <person name="Tidwell J."/>
            <person name="Bellgard S.E."/>
            <person name="Bellgard M.I."/>
        </authorList>
    </citation>
    <scope>NUCLEOTIDE SEQUENCE</scope>
    <source>
        <tissue evidence="1">Shoot tissue taken approximately 20 cm above the soil surface</tissue>
    </source>
</reference>